<dbReference type="EMBL" id="JACSQJ010000001">
    <property type="protein sequence ID" value="MBD7987055.1"/>
    <property type="molecule type" value="Genomic_DNA"/>
</dbReference>
<dbReference type="Pfam" id="PF13177">
    <property type="entry name" value="DNA_pol3_delta2"/>
    <property type="match status" value="1"/>
</dbReference>
<reference evidence="4 5" key="1">
    <citation type="submission" date="2020-08" db="EMBL/GenBank/DDBJ databases">
        <title>A Genomic Blueprint of the Chicken Gut Microbiome.</title>
        <authorList>
            <person name="Gilroy R."/>
            <person name="Ravi A."/>
            <person name="Getino M."/>
            <person name="Pursley I."/>
            <person name="Horton D.L."/>
            <person name="Alikhan N.-F."/>
            <person name="Baker D."/>
            <person name="Gharbi K."/>
            <person name="Hall N."/>
            <person name="Watson M."/>
            <person name="Adriaenssens E.M."/>
            <person name="Foster-Nyarko E."/>
            <person name="Jarju S."/>
            <person name="Secka A."/>
            <person name="Antonio M."/>
            <person name="Oren A."/>
            <person name="Chaudhuri R."/>
            <person name="La Ragione R.M."/>
            <person name="Hildebrand F."/>
            <person name="Pallen M.J."/>
        </authorList>
    </citation>
    <scope>NUCLEOTIDE SEQUENCE [LARGE SCALE GENOMIC DNA]</scope>
    <source>
        <strain evidence="4 5">Sa2BVA3</strain>
    </source>
</reference>
<dbReference type="PANTHER" id="PTHR11669:SF8">
    <property type="entry name" value="DNA POLYMERASE III SUBUNIT DELTA"/>
    <property type="match status" value="1"/>
</dbReference>
<dbReference type="InterPro" id="IPR050238">
    <property type="entry name" value="DNA_Rep/Repair_Clamp_Loader"/>
</dbReference>
<accession>A0ABR8UGA1</accession>
<dbReference type="PANTHER" id="PTHR11669">
    <property type="entry name" value="REPLICATION FACTOR C / DNA POLYMERASE III GAMMA-TAU SUBUNIT"/>
    <property type="match status" value="1"/>
</dbReference>
<dbReference type="InterPro" id="IPR027417">
    <property type="entry name" value="P-loop_NTPase"/>
</dbReference>
<evidence type="ECO:0000313" key="5">
    <source>
        <dbReference type="Proteomes" id="UP000647183"/>
    </source>
</evidence>
<comment type="caution">
    <text evidence="4">The sequence shown here is derived from an EMBL/GenBank/DDBJ whole genome shotgun (WGS) entry which is preliminary data.</text>
</comment>
<dbReference type="Proteomes" id="UP000647183">
    <property type="component" value="Unassembled WGS sequence"/>
</dbReference>
<sequence>MNDDLPLAPWQQRMHDHAATAIDAGRMGHALLFCGPAMLGKRLVAERLAQRVLCLSPDAAARPCGQCRSCALYRARAQKDPVEQRPDGSPSHPWGHPGHPDAIFVGHAWRLTPSPPRQLTVIPVDQVRELSARLATTPQYGDAKVAIIDPADDMNEAAANALLKTLEEPVPGRYLWLLSANPARLPATIRSRCQRLEFRLPPAHEAVAWLRAQGHADGAAAEALTAARGHPGLADAWLRDGGMALRREVAADLSKLAGGSASPLEVAKAWTADEQATQRLLHAADVARDEATGLTDPARIRKLAAWFDSANRTRELLRSTVRADLAVVDLLLAWRDAAGGNASGVTR</sequence>
<evidence type="ECO:0000256" key="2">
    <source>
        <dbReference type="ARBA" id="ARBA00022932"/>
    </source>
</evidence>
<name>A0ABR8UGA1_9GAMM</name>
<keyword evidence="4" id="KW-0808">Transferase</keyword>
<dbReference type="SUPFAM" id="SSF52540">
    <property type="entry name" value="P-loop containing nucleoside triphosphate hydrolases"/>
    <property type="match status" value="1"/>
</dbReference>
<keyword evidence="5" id="KW-1185">Reference proteome</keyword>
<dbReference type="GO" id="GO:0003887">
    <property type="term" value="F:DNA-directed DNA polymerase activity"/>
    <property type="evidence" value="ECO:0007669"/>
    <property type="project" value="UniProtKB-EC"/>
</dbReference>
<comment type="catalytic activity">
    <reaction evidence="3">
        <text>DNA(n) + a 2'-deoxyribonucleoside 5'-triphosphate = DNA(n+1) + diphosphate</text>
        <dbReference type="Rhea" id="RHEA:22508"/>
        <dbReference type="Rhea" id="RHEA-COMP:17339"/>
        <dbReference type="Rhea" id="RHEA-COMP:17340"/>
        <dbReference type="ChEBI" id="CHEBI:33019"/>
        <dbReference type="ChEBI" id="CHEBI:61560"/>
        <dbReference type="ChEBI" id="CHEBI:173112"/>
        <dbReference type="EC" id="2.7.7.7"/>
    </reaction>
</comment>
<evidence type="ECO:0000313" key="4">
    <source>
        <dbReference type="EMBL" id="MBD7987055.1"/>
    </source>
</evidence>
<dbReference type="EC" id="2.7.7.7" evidence="1"/>
<organism evidence="4 5">
    <name type="scientific">Luteimonas colneyensis</name>
    <dbReference type="NCBI Taxonomy" id="2762230"/>
    <lineage>
        <taxon>Bacteria</taxon>
        <taxon>Pseudomonadati</taxon>
        <taxon>Pseudomonadota</taxon>
        <taxon>Gammaproteobacteria</taxon>
        <taxon>Lysobacterales</taxon>
        <taxon>Lysobacteraceae</taxon>
        <taxon>Luteimonas</taxon>
    </lineage>
</organism>
<gene>
    <name evidence="4" type="ORF">H9645_03310</name>
</gene>
<protein>
    <recommendedName>
        <fullName evidence="1">DNA-directed DNA polymerase</fullName>
        <ecNumber evidence="1">2.7.7.7</ecNumber>
    </recommendedName>
</protein>
<evidence type="ECO:0000256" key="3">
    <source>
        <dbReference type="ARBA" id="ARBA00049244"/>
    </source>
</evidence>
<keyword evidence="4" id="KW-0548">Nucleotidyltransferase</keyword>
<keyword evidence="2" id="KW-0239">DNA-directed DNA polymerase</keyword>
<dbReference type="RefSeq" id="WP_191728279.1">
    <property type="nucleotide sequence ID" value="NZ_JACSQJ010000001.1"/>
</dbReference>
<dbReference type="Gene3D" id="3.40.50.300">
    <property type="entry name" value="P-loop containing nucleotide triphosphate hydrolases"/>
    <property type="match status" value="1"/>
</dbReference>
<evidence type="ECO:0000256" key="1">
    <source>
        <dbReference type="ARBA" id="ARBA00012417"/>
    </source>
</evidence>
<proteinExistence type="predicted"/>